<dbReference type="InterPro" id="IPR012337">
    <property type="entry name" value="RNaseH-like_sf"/>
</dbReference>
<dbReference type="InterPro" id="IPR008906">
    <property type="entry name" value="HATC_C_dom"/>
</dbReference>
<name>A0A820IFK3_9BILA</name>
<dbReference type="Pfam" id="PF05699">
    <property type="entry name" value="Dimer_Tnp_hAT"/>
    <property type="match status" value="1"/>
</dbReference>
<dbReference type="GO" id="GO:0046983">
    <property type="term" value="F:protein dimerization activity"/>
    <property type="evidence" value="ECO:0007669"/>
    <property type="project" value="InterPro"/>
</dbReference>
<evidence type="ECO:0000259" key="1">
    <source>
        <dbReference type="Pfam" id="PF05699"/>
    </source>
</evidence>
<protein>
    <recommendedName>
        <fullName evidence="1">HAT C-terminal dimerisation domain-containing protein</fullName>
    </recommendedName>
</protein>
<evidence type="ECO:0000313" key="2">
    <source>
        <dbReference type="EMBL" id="CAF4308514.1"/>
    </source>
</evidence>
<organism evidence="2 3">
    <name type="scientific">Rotaria sordida</name>
    <dbReference type="NCBI Taxonomy" id="392033"/>
    <lineage>
        <taxon>Eukaryota</taxon>
        <taxon>Metazoa</taxon>
        <taxon>Spiralia</taxon>
        <taxon>Gnathifera</taxon>
        <taxon>Rotifera</taxon>
        <taxon>Eurotatoria</taxon>
        <taxon>Bdelloidea</taxon>
        <taxon>Philodinida</taxon>
        <taxon>Philodinidae</taxon>
        <taxon>Rotaria</taxon>
    </lineage>
</organism>
<reference evidence="2" key="1">
    <citation type="submission" date="2021-02" db="EMBL/GenBank/DDBJ databases">
        <authorList>
            <person name="Nowell W R."/>
        </authorList>
    </citation>
    <scope>NUCLEOTIDE SEQUENCE</scope>
</reference>
<sequence length="52" mass="5684">RQIHSIPAISAGIERQFSIAGLTLTDRKSCLDPEQLGNILCLQAMSKVDDKT</sequence>
<dbReference type="AlphaFoldDB" id="A0A820IFK3"/>
<dbReference type="EMBL" id="CAJOAX010049464">
    <property type="protein sequence ID" value="CAF4308514.1"/>
    <property type="molecule type" value="Genomic_DNA"/>
</dbReference>
<evidence type="ECO:0000313" key="3">
    <source>
        <dbReference type="Proteomes" id="UP000663823"/>
    </source>
</evidence>
<comment type="caution">
    <text evidence="2">The sequence shown here is derived from an EMBL/GenBank/DDBJ whole genome shotgun (WGS) entry which is preliminary data.</text>
</comment>
<proteinExistence type="predicted"/>
<feature type="non-terminal residue" evidence="2">
    <location>
        <position position="1"/>
    </location>
</feature>
<gene>
    <name evidence="2" type="ORF">OTI717_LOCUS42274</name>
</gene>
<dbReference type="Proteomes" id="UP000663823">
    <property type="component" value="Unassembled WGS sequence"/>
</dbReference>
<feature type="domain" description="HAT C-terminal dimerisation" evidence="1">
    <location>
        <begin position="1"/>
        <end position="44"/>
    </location>
</feature>
<dbReference type="SUPFAM" id="SSF53098">
    <property type="entry name" value="Ribonuclease H-like"/>
    <property type="match status" value="1"/>
</dbReference>
<accession>A0A820IFK3</accession>